<dbReference type="InterPro" id="IPR015058">
    <property type="entry name" value="DUF1878"/>
</dbReference>
<comment type="caution">
    <text evidence="1">The sequence shown here is derived from an EMBL/GenBank/DDBJ whole genome shotgun (WGS) entry which is preliminary data.</text>
</comment>
<dbReference type="AlphaFoldDB" id="A0A268A8R0"/>
<dbReference type="SUPFAM" id="SSF109915">
    <property type="entry name" value="Hypothetical protein YhaI"/>
    <property type="match status" value="1"/>
</dbReference>
<dbReference type="InterPro" id="IPR035945">
    <property type="entry name" value="YhaI-like_sf"/>
</dbReference>
<evidence type="ECO:0000313" key="1">
    <source>
        <dbReference type="EMBL" id="PAD20507.1"/>
    </source>
</evidence>
<dbReference type="Pfam" id="PF08963">
    <property type="entry name" value="DUF1878"/>
    <property type="match status" value="1"/>
</dbReference>
<reference evidence="1 2" key="1">
    <citation type="submission" date="2017-07" db="EMBL/GenBank/DDBJ databases">
        <title>Isolation and whole genome analysis of endospore-forming bacteria from heroin.</title>
        <authorList>
            <person name="Kalinowski J."/>
            <person name="Ahrens B."/>
            <person name="Al-Dilaimi A."/>
            <person name="Winkler A."/>
            <person name="Wibberg D."/>
            <person name="Schleenbecker U."/>
            <person name="Ruckert C."/>
            <person name="Wolfel R."/>
            <person name="Grass G."/>
        </authorList>
    </citation>
    <scope>NUCLEOTIDE SEQUENCE [LARGE SCALE GENOMIC DNA]</scope>
    <source>
        <strain evidence="1 2">7528</strain>
    </source>
</reference>
<dbReference type="EMBL" id="NPBV01000022">
    <property type="protein sequence ID" value="PAD20507.1"/>
    <property type="molecule type" value="Genomic_DNA"/>
</dbReference>
<accession>A0A268A8R0</accession>
<sequence length="150" mass="17812">MNGKINSFPGNFTLKYKNKIRLYETVSLKGKGSVFMEEEKKSTLSFHLHLIAETGVLDKYPFRKLLIERNINEEEYAAVLKMLQRLNRLYKEQKEEGLLDYTSLLLEFVGMMPEKLYYWDVLLALREEKLDDTYKGLVDELILLDMKNRY</sequence>
<evidence type="ECO:0008006" key="3">
    <source>
        <dbReference type="Google" id="ProtNLM"/>
    </source>
</evidence>
<protein>
    <recommendedName>
        <fullName evidence="3">DUF1878 domain-containing protein</fullName>
    </recommendedName>
</protein>
<organism evidence="1 2">
    <name type="scientific">Terribacillus saccharophilus</name>
    <dbReference type="NCBI Taxonomy" id="361277"/>
    <lineage>
        <taxon>Bacteria</taxon>
        <taxon>Bacillati</taxon>
        <taxon>Bacillota</taxon>
        <taxon>Bacilli</taxon>
        <taxon>Bacillales</taxon>
        <taxon>Bacillaceae</taxon>
        <taxon>Terribacillus</taxon>
    </lineage>
</organism>
<evidence type="ECO:0000313" key="2">
    <source>
        <dbReference type="Proteomes" id="UP000216013"/>
    </source>
</evidence>
<name>A0A268A8R0_9BACI</name>
<dbReference type="Gene3D" id="1.10.3750.10">
    <property type="entry name" value="YhaI-like"/>
    <property type="match status" value="1"/>
</dbReference>
<proteinExistence type="predicted"/>
<dbReference type="Proteomes" id="UP000216013">
    <property type="component" value="Unassembled WGS sequence"/>
</dbReference>
<gene>
    <name evidence="1" type="ORF">CHH64_13270</name>
</gene>